<dbReference type="InterPro" id="IPR036397">
    <property type="entry name" value="RNaseH_sf"/>
</dbReference>
<proteinExistence type="inferred from homology"/>
<evidence type="ECO:0000259" key="6">
    <source>
        <dbReference type="PROSITE" id="PS50994"/>
    </source>
</evidence>
<dbReference type="PANTHER" id="PTHR37984:SF8">
    <property type="entry name" value="CCHC-TYPE DOMAIN-CONTAINING PROTEIN"/>
    <property type="match status" value="1"/>
</dbReference>
<dbReference type="Gene3D" id="3.30.420.10">
    <property type="entry name" value="Ribonuclease H-like superfamily/Ribonuclease H"/>
    <property type="match status" value="1"/>
</dbReference>
<dbReference type="SUPFAM" id="SSF53098">
    <property type="entry name" value="Ribonuclease H-like"/>
    <property type="match status" value="1"/>
</dbReference>
<dbReference type="EC" id="3.1.26.4" evidence="2"/>
<dbReference type="CDD" id="cd09274">
    <property type="entry name" value="RNase_HI_RT_Ty3"/>
    <property type="match status" value="1"/>
</dbReference>
<evidence type="ECO:0000313" key="8">
    <source>
        <dbReference type="Proteomes" id="UP001558613"/>
    </source>
</evidence>
<dbReference type="SUPFAM" id="SSF56672">
    <property type="entry name" value="DNA/RNA polymerases"/>
    <property type="match status" value="1"/>
</dbReference>
<dbReference type="CDD" id="cd01647">
    <property type="entry name" value="RT_LTR"/>
    <property type="match status" value="1"/>
</dbReference>
<dbReference type="Gene3D" id="3.30.70.270">
    <property type="match status" value="2"/>
</dbReference>
<feature type="domain" description="Integrase catalytic" evidence="6">
    <location>
        <begin position="807"/>
        <end position="967"/>
    </location>
</feature>
<feature type="region of interest" description="Disordered" evidence="4">
    <location>
        <begin position="1046"/>
        <end position="1076"/>
    </location>
</feature>
<evidence type="ECO:0000256" key="3">
    <source>
        <dbReference type="ARBA" id="ARBA00039658"/>
    </source>
</evidence>
<feature type="region of interest" description="Disordered" evidence="4">
    <location>
        <begin position="1093"/>
        <end position="1117"/>
    </location>
</feature>
<dbReference type="InterPro" id="IPR043128">
    <property type="entry name" value="Rev_trsase/Diguanyl_cyclase"/>
</dbReference>
<gene>
    <name evidence="7" type="ORF">QQF64_007554</name>
</gene>
<dbReference type="Gene3D" id="1.10.340.70">
    <property type="match status" value="1"/>
</dbReference>
<feature type="compositionally biased region" description="Basic residues" evidence="4">
    <location>
        <begin position="1105"/>
        <end position="1117"/>
    </location>
</feature>
<evidence type="ECO:0000256" key="1">
    <source>
        <dbReference type="ARBA" id="ARBA00010879"/>
    </source>
</evidence>
<name>A0ABR3ME90_9TELE</name>
<dbReference type="InterPro" id="IPR012337">
    <property type="entry name" value="RNaseH-like_sf"/>
</dbReference>
<evidence type="ECO:0000256" key="2">
    <source>
        <dbReference type="ARBA" id="ARBA00012180"/>
    </source>
</evidence>
<feature type="domain" description="Reverse transcriptase" evidence="5">
    <location>
        <begin position="268"/>
        <end position="442"/>
    </location>
</feature>
<accession>A0ABR3ME90</accession>
<dbReference type="EMBL" id="JAYMGO010000014">
    <property type="protein sequence ID" value="KAL1262289.1"/>
    <property type="molecule type" value="Genomic_DNA"/>
</dbReference>
<dbReference type="Pfam" id="PF17919">
    <property type="entry name" value="RT_RNaseH_2"/>
    <property type="match status" value="1"/>
</dbReference>
<dbReference type="Pfam" id="PF00078">
    <property type="entry name" value="RVT_1"/>
    <property type="match status" value="1"/>
</dbReference>
<comment type="caution">
    <text evidence="7">The sequence shown here is derived from an EMBL/GenBank/DDBJ whole genome shotgun (WGS) entry which is preliminary data.</text>
</comment>
<evidence type="ECO:0000313" key="7">
    <source>
        <dbReference type="EMBL" id="KAL1262289.1"/>
    </source>
</evidence>
<dbReference type="InterPro" id="IPR041588">
    <property type="entry name" value="Integrase_H2C2"/>
</dbReference>
<dbReference type="PROSITE" id="PS50878">
    <property type="entry name" value="RT_POL"/>
    <property type="match status" value="1"/>
</dbReference>
<dbReference type="InterPro" id="IPR041577">
    <property type="entry name" value="RT_RNaseH_2"/>
</dbReference>
<dbReference type="Pfam" id="PF17921">
    <property type="entry name" value="Integrase_H2C2"/>
    <property type="match status" value="1"/>
</dbReference>
<dbReference type="InterPro" id="IPR050951">
    <property type="entry name" value="Retrovirus_Pol_polyprotein"/>
</dbReference>
<dbReference type="InterPro" id="IPR001584">
    <property type="entry name" value="Integrase_cat-core"/>
</dbReference>
<dbReference type="PANTHER" id="PTHR37984">
    <property type="entry name" value="PROTEIN CBG26694"/>
    <property type="match status" value="1"/>
</dbReference>
<evidence type="ECO:0000259" key="5">
    <source>
        <dbReference type="PROSITE" id="PS50878"/>
    </source>
</evidence>
<dbReference type="PROSITE" id="PS50994">
    <property type="entry name" value="INTEGRASE"/>
    <property type="match status" value="1"/>
</dbReference>
<organism evidence="7 8">
    <name type="scientific">Cirrhinus molitorella</name>
    <name type="common">mud carp</name>
    <dbReference type="NCBI Taxonomy" id="172907"/>
    <lineage>
        <taxon>Eukaryota</taxon>
        <taxon>Metazoa</taxon>
        <taxon>Chordata</taxon>
        <taxon>Craniata</taxon>
        <taxon>Vertebrata</taxon>
        <taxon>Euteleostomi</taxon>
        <taxon>Actinopterygii</taxon>
        <taxon>Neopterygii</taxon>
        <taxon>Teleostei</taxon>
        <taxon>Ostariophysi</taxon>
        <taxon>Cypriniformes</taxon>
        <taxon>Cyprinidae</taxon>
        <taxon>Labeoninae</taxon>
        <taxon>Labeonini</taxon>
        <taxon>Cirrhinus</taxon>
    </lineage>
</organism>
<dbReference type="Pfam" id="PF00665">
    <property type="entry name" value="rve"/>
    <property type="match status" value="1"/>
</dbReference>
<keyword evidence="8" id="KW-1185">Reference proteome</keyword>
<evidence type="ECO:0000256" key="4">
    <source>
        <dbReference type="SAM" id="MobiDB-lite"/>
    </source>
</evidence>
<dbReference type="Gene3D" id="3.10.10.10">
    <property type="entry name" value="HIV Type 1 Reverse Transcriptase, subunit A, domain 1"/>
    <property type="match status" value="1"/>
</dbReference>
<protein>
    <recommendedName>
        <fullName evidence="3">Gypsy retrotransposon integrase-like protein 1</fullName>
        <ecNumber evidence="2">3.1.26.4</ecNumber>
    </recommendedName>
</protein>
<comment type="similarity">
    <text evidence="1">Belongs to the beta type-B retroviral polymerase family. HERV class-II K(HML-2) pol subfamily.</text>
</comment>
<reference evidence="7 8" key="1">
    <citation type="submission" date="2023-09" db="EMBL/GenBank/DDBJ databases">
        <authorList>
            <person name="Wang M."/>
        </authorList>
    </citation>
    <scope>NUCLEOTIDE SEQUENCE [LARGE SCALE GENOMIC DNA]</scope>
    <source>
        <strain evidence="7">GT-2023</strain>
        <tissue evidence="7">Liver</tissue>
    </source>
</reference>
<dbReference type="InterPro" id="IPR043502">
    <property type="entry name" value="DNA/RNA_pol_sf"/>
</dbReference>
<dbReference type="Proteomes" id="UP001558613">
    <property type="component" value="Unassembled WGS sequence"/>
</dbReference>
<sequence>MEGLKPPQPLQLEGNMAENWKKWKQKFGLYMTASGVETKDKKIQSCTLLHVIGDEALEIYNTFDFIETEDKDNVKEIIKKFDDYFEPQKNVTFERHIFNSRVQTLGESIDQFVTDLKTKAKSCEYGQLCDSLIKDRIVIGIRDDDLRARLLRETDLDLHKAVQMWRAAEASRAHLSQIQVASDTEVHTVRQTRPRHEAQAKDPDMTRYIIRNCKYCGRDHNKGLGCIEGQQHIKLKHDAQPVIHPPRRVPVALRNKVMEELERMEKMDVIERVVEPRAWVNSMVTIWKPEKKKVRICMDPKDLNAAIEREHYPMLTIEEVVTMPRAKVFTTLDAQSGYWQIKLDEESSKLCTFNSPFGRFAYKRLPFGISCAGEMFQRIMTQTFEEGVEVIVDDILIWVENEQQHDERLEKVMQRIRERNIKLNPEKCTFKAKEVSYMGHLLTADGLKPDPQKVAAIRNMHRPQNRTELQQYLGMITYLGKFLPQLSDVTAPLRLILEKTAEWCWEEAHQESFEKLQTMVSETATLKYYDPVMPVTLSVDASSCGVGAVILQNNCPIAFASKAFTETQKRWAQIEKELAAIVFGCEKFYQYTFGRQFTVESDHKPSEMIMKKNLADTPLRLQKMLLKLQKYDLTVIYKKGTELHIADALIRNDQPHTDTDTADNDIQVCTVVSLPIAPLRLLEMKTETRNDSVLPMVKRFVLNGWPEDKRELPDQAKPYWDYRDELTVEDDILLKGNRITIPQSKQRFMLHKLHASHQGIEKTKRLARDIMFWPGMSTQITDLISKCPVCNTFKRQNCKEPMLGHDIPHWPWQKVGSDLFEFDSEQYIVLVDYYSNFIEVDKVKNIKSPTIIQICKQHFARYGIPEVMIMDNGPAYASADFALFSKSYGFKHVTSSPKYAQSNGKAEKAVQVIKSLFKKAKADRQDPYVALLDYRNTPLENLPSPAQMFMGRRTQTQLPTSQTLLQPQCMTGIHRQLKSNQLKMKKYYDRGARPLPDLELGDYVRVEKDAQWKPAKVVEVCEAPRSYVVESDGQKLRRNRRHLIQTKEQPQKNITHDSEQECISQVTPTEEGGSDEIDAQCRVTDPCVNVQSTVTEPSTTEARYPKRVRKPPLRLDL</sequence>
<dbReference type="InterPro" id="IPR000477">
    <property type="entry name" value="RT_dom"/>
</dbReference>